<evidence type="ECO:0000256" key="14">
    <source>
        <dbReference type="SAM" id="MobiDB-lite"/>
    </source>
</evidence>
<dbReference type="Pfam" id="PF00531">
    <property type="entry name" value="Death"/>
    <property type="match status" value="1"/>
</dbReference>
<evidence type="ECO:0000256" key="11">
    <source>
        <dbReference type="ARBA" id="ARBA00023180"/>
    </source>
</evidence>
<dbReference type="GO" id="GO:0008045">
    <property type="term" value="P:motor neuron axon guidance"/>
    <property type="evidence" value="ECO:0007669"/>
    <property type="project" value="TreeGrafter"/>
</dbReference>
<dbReference type="AlphaFoldDB" id="A0A8W7MTX9"/>
<feature type="region of interest" description="Disordered" evidence="14">
    <location>
        <begin position="616"/>
        <end position="686"/>
    </location>
</feature>
<dbReference type="RefSeq" id="XP_040163128.1">
    <property type="nucleotide sequence ID" value="XM_040307194.1"/>
</dbReference>
<dbReference type="Pfam" id="PF17217">
    <property type="entry name" value="UPA"/>
    <property type="match status" value="1"/>
</dbReference>
<dbReference type="InterPro" id="IPR003598">
    <property type="entry name" value="Ig_sub2"/>
</dbReference>
<protein>
    <recommendedName>
        <fullName evidence="13">Netrin receptor UNC5</fullName>
    </recommendedName>
</protein>
<dbReference type="SUPFAM" id="SSF48726">
    <property type="entry name" value="Immunoglobulin"/>
    <property type="match status" value="1"/>
</dbReference>
<dbReference type="RefSeq" id="XP_040163123.1">
    <property type="nucleotide sequence ID" value="XM_040307189.1"/>
</dbReference>
<dbReference type="SUPFAM" id="SSF82895">
    <property type="entry name" value="TSP-1 type 1 repeat"/>
    <property type="match status" value="1"/>
</dbReference>
<dbReference type="InterPro" id="IPR013783">
    <property type="entry name" value="Ig-like_fold"/>
</dbReference>
<dbReference type="SMART" id="SM00005">
    <property type="entry name" value="DEATH"/>
    <property type="match status" value="1"/>
</dbReference>
<keyword evidence="12 13" id="KW-0393">Immunoglobulin domain</keyword>
<organism evidence="18 19">
    <name type="scientific">Anopheles arabiensis</name>
    <name type="common">Mosquito</name>
    <dbReference type="NCBI Taxonomy" id="7173"/>
    <lineage>
        <taxon>Eukaryota</taxon>
        <taxon>Metazoa</taxon>
        <taxon>Ecdysozoa</taxon>
        <taxon>Arthropoda</taxon>
        <taxon>Hexapoda</taxon>
        <taxon>Insecta</taxon>
        <taxon>Pterygota</taxon>
        <taxon>Neoptera</taxon>
        <taxon>Endopterygota</taxon>
        <taxon>Diptera</taxon>
        <taxon>Nematocera</taxon>
        <taxon>Culicoidea</taxon>
        <taxon>Culicidae</taxon>
        <taxon>Anophelinae</taxon>
        <taxon>Anopheles</taxon>
    </lineage>
</organism>
<dbReference type="Pfam" id="PF00791">
    <property type="entry name" value="ZU5"/>
    <property type="match status" value="1"/>
</dbReference>
<dbReference type="InterPro" id="IPR000488">
    <property type="entry name" value="Death_dom"/>
</dbReference>
<comment type="subcellular location">
    <subcellularLocation>
        <location evidence="13">Cell membrane</location>
        <topology evidence="13">Single-pass type I membrane protein</topology>
    </subcellularLocation>
    <subcellularLocation>
        <location evidence="1">Membrane</location>
        <topology evidence="1">Single-pass type I membrane protein</topology>
    </subcellularLocation>
</comment>
<feature type="domain" description="Death" evidence="15">
    <location>
        <begin position="1135"/>
        <end position="1199"/>
    </location>
</feature>
<dbReference type="Gene3D" id="1.10.533.10">
    <property type="entry name" value="Death Domain, Fas"/>
    <property type="match status" value="1"/>
</dbReference>
<dbReference type="Gene3D" id="2.20.100.10">
    <property type="entry name" value="Thrombospondin type-1 (TSP1) repeat"/>
    <property type="match status" value="1"/>
</dbReference>
<evidence type="ECO:0000256" key="12">
    <source>
        <dbReference type="ARBA" id="ARBA00023319"/>
    </source>
</evidence>
<dbReference type="RefSeq" id="XP_040163127.1">
    <property type="nucleotide sequence ID" value="XM_040307193.1"/>
</dbReference>
<feature type="compositionally biased region" description="Basic and acidic residues" evidence="14">
    <location>
        <begin position="242"/>
        <end position="251"/>
    </location>
</feature>
<dbReference type="PANTHER" id="PTHR12582">
    <property type="entry name" value="NETRIN RECEPTOR UNC5"/>
    <property type="match status" value="1"/>
</dbReference>
<keyword evidence="19" id="KW-1185">Reference proteome</keyword>
<dbReference type="Pfam" id="PF07679">
    <property type="entry name" value="I-set"/>
    <property type="match status" value="1"/>
</dbReference>
<feature type="region of interest" description="Disordered" evidence="14">
    <location>
        <begin position="234"/>
        <end position="255"/>
    </location>
</feature>
<dbReference type="InterPro" id="IPR003599">
    <property type="entry name" value="Ig_sub"/>
</dbReference>
<name>A0A8W7MTX9_ANOAR</name>
<evidence type="ECO:0000256" key="10">
    <source>
        <dbReference type="ARBA" id="ARBA00023170"/>
    </source>
</evidence>
<dbReference type="Pfam" id="PF25609">
    <property type="entry name" value="Unc5_NetrinR_N"/>
    <property type="match status" value="1"/>
</dbReference>
<keyword evidence="5 13" id="KW-0732">Signal</keyword>
<evidence type="ECO:0000313" key="18">
    <source>
        <dbReference type="EnsemblMetazoa" id="AARA018608-PA"/>
    </source>
</evidence>
<evidence type="ECO:0000259" key="15">
    <source>
        <dbReference type="PROSITE" id="PS50017"/>
    </source>
</evidence>
<dbReference type="FunFam" id="2.60.40.10:FF:002706">
    <property type="entry name" value="AGAP009061-PA"/>
    <property type="match status" value="1"/>
</dbReference>
<comment type="similarity">
    <text evidence="2 13">Belongs to the unc-5 family.</text>
</comment>
<feature type="region of interest" description="Disordered" evidence="14">
    <location>
        <begin position="736"/>
        <end position="757"/>
    </location>
</feature>
<keyword evidence="4 13" id="KW-0812">Transmembrane</keyword>
<feature type="chain" id="PRO_5036516681" description="Netrin receptor UNC5" evidence="13">
    <location>
        <begin position="26"/>
        <end position="1205"/>
    </location>
</feature>
<dbReference type="Gene3D" id="2.60.220.30">
    <property type="match status" value="1"/>
</dbReference>
<feature type="domain" description="Ig-like" evidence="16">
    <location>
        <begin position="295"/>
        <end position="391"/>
    </location>
</feature>
<dbReference type="InterPro" id="IPR033772">
    <property type="entry name" value="UPA"/>
</dbReference>
<feature type="transmembrane region" description="Helical" evidence="13">
    <location>
        <begin position="538"/>
        <end position="558"/>
    </location>
</feature>
<evidence type="ECO:0000256" key="8">
    <source>
        <dbReference type="ARBA" id="ARBA00023136"/>
    </source>
</evidence>
<feature type="region of interest" description="Disordered" evidence="14">
    <location>
        <begin position="32"/>
        <end position="61"/>
    </location>
</feature>
<keyword evidence="8 13" id="KW-0472">Membrane</keyword>
<dbReference type="Proteomes" id="UP000075840">
    <property type="component" value="Unassembled WGS sequence"/>
</dbReference>
<dbReference type="SMART" id="SM00218">
    <property type="entry name" value="ZU5"/>
    <property type="match status" value="1"/>
</dbReference>
<evidence type="ECO:0000256" key="2">
    <source>
        <dbReference type="ARBA" id="ARBA00009844"/>
    </source>
</evidence>
<dbReference type="PROSITE" id="PS50092">
    <property type="entry name" value="TSP1"/>
    <property type="match status" value="2"/>
</dbReference>
<dbReference type="InterPro" id="IPR000884">
    <property type="entry name" value="TSP1_rpt"/>
</dbReference>
<sequence>MGISEATLFPLFIGLLACLAVNVIALKVNKDPQQQQQQQHQQRSHSGGPLDRTGRAGGGGYTSANDDFGYISDAMLPDVHCHGAGSPLGAAVSKGAGNAGVPPFKSDVSTSLPAFSGTVTNAKAPFGADDPDEEEPDDDEDDGYEDGGELLGNFDEDSRATEDRGPSGHKHDSLDYTDNFEVAAIDQIESFGAGNDGTPLPVFLVEPKGAYVMKNRPAKLYCKASHALQISFKCSGSTKPPPTEKEHHTDPHSGVQLQEATATITRELVDEFFGKGPFKCECRAYSSRGHVKTQPVTIQVATIKKQISISPKIVRVATGGRAELNCIANATPAAKVVWLKNSVPVHANPPFVLLTENALLIARVEIQDMANYTCVAENIAGKRVSDPVPITVYVDGGWSSWGPWTDCKCPGHGKQGQKRTRVCNSPVPMNNGAPCKGASTESTPDCLPCSAGRWSSWSEWSECGPDCTQIRQRSCVGSSSATQLGSVPVTSAALVANSSSAQAFAIDSGTIVNCAGKSQQSIKCTGGLCNYTAQDSNWSVYLWVTLVAAFCLGVVFAVSKFLRRKKTIPAYNLARSEMPTEYFANESKKLTHFQPDLTQNTGPINYEYPMTASLQPHLAGHHPHHHHHLQQQQQQHHHHLSSLHHQHGSSLLGPVATGHGQLHPQCQSQQAPTLPIGGLKSSLPLPRSNSEHHYDVPHLCNNYIYPLDKVSINESYSSSTYSKRVCSVESLETSTNTSADSTYDQAPMLPPSSSPAIRPTTLVEEPFRGAEVTHATLTPAGALLRLATYSTALLIPEGAIPKHQRHSVALSIVRDDKHHVPVPTGPRSTYLSPVVFCGPVDTKVNKPIVMQLPHCAENLSDWAFSLYSAPDNVTPWCKVVTIGEETLNTPALVQIDKRYAYVLTETFGKYVLVGESATDIQERVACKRLRLFICGPSTVPEFSDVSLRVYIVEDNPGAEERCRHCEQEIGGVLLGRSTALHFADVGQAGLNIDLQCVGGWRAKSSSERQTIPFSHVWNSACTALHCSFTLCRTEHDKCDFKIVVQASQDVPQGLDERLTAIGVPATLSISSFVPMAKDGRHCQHSSSSFETMTICSVGSGDHNTNLLATDRFRLSKDVKRKLCRCLDPPTQKRNDWRMLAAHLNVDRYLTYFATRPSPTDQILDLWECRNRDLNALQQLIEICRTMERPDAVAILEQIQPAAPWV</sequence>
<feature type="domain" description="ZU5" evidence="17">
    <location>
        <begin position="771"/>
        <end position="907"/>
    </location>
</feature>
<dbReference type="Gene3D" id="2.60.40.10">
    <property type="entry name" value="Immunoglobulins"/>
    <property type="match status" value="2"/>
</dbReference>
<dbReference type="InterPro" id="IPR013098">
    <property type="entry name" value="Ig_I-set"/>
</dbReference>
<evidence type="ECO:0000256" key="9">
    <source>
        <dbReference type="ARBA" id="ARBA00023157"/>
    </source>
</evidence>
<keyword evidence="3 13" id="KW-0217">Developmental protein</keyword>
<dbReference type="InterPro" id="IPR011029">
    <property type="entry name" value="DEATH-like_dom_sf"/>
</dbReference>
<comment type="function">
    <text evidence="13">Receptor for netrin required for axon guidance. Mediates axon repulsion of neuronal growth cones in the developing nervous system upon ligand binding.</text>
</comment>
<dbReference type="SMART" id="SM00409">
    <property type="entry name" value="IG"/>
    <property type="match status" value="2"/>
</dbReference>
<dbReference type="RefSeq" id="XP_040163126.1">
    <property type="nucleotide sequence ID" value="XM_040307192.1"/>
</dbReference>
<evidence type="ECO:0000256" key="3">
    <source>
        <dbReference type="ARBA" id="ARBA00022473"/>
    </source>
</evidence>
<dbReference type="SUPFAM" id="SSF47986">
    <property type="entry name" value="DEATH domain"/>
    <property type="match status" value="1"/>
</dbReference>
<dbReference type="GO" id="GO:0005886">
    <property type="term" value="C:plasma membrane"/>
    <property type="evidence" value="ECO:0007669"/>
    <property type="project" value="UniProtKB-SubCell"/>
</dbReference>
<dbReference type="InterPro" id="IPR057755">
    <property type="entry name" value="UNC5A-D-like_N"/>
</dbReference>
<keyword evidence="6" id="KW-0677">Repeat</keyword>
<feature type="compositionally biased region" description="Acidic residues" evidence="14">
    <location>
        <begin position="129"/>
        <end position="148"/>
    </location>
</feature>
<keyword evidence="7 13" id="KW-1133">Transmembrane helix</keyword>
<dbReference type="EMBL" id="APCN01005836">
    <property type="status" value="NOT_ANNOTATED_CDS"/>
    <property type="molecule type" value="Genomic_DNA"/>
</dbReference>
<feature type="signal peptide" evidence="13">
    <location>
        <begin position="1"/>
        <end position="25"/>
    </location>
</feature>
<keyword evidence="10 13" id="KW-0675">Receptor</keyword>
<dbReference type="SMART" id="SM00209">
    <property type="entry name" value="TSP1"/>
    <property type="match status" value="2"/>
</dbReference>
<keyword evidence="11" id="KW-0325">Glycoprotein</keyword>
<dbReference type="PROSITE" id="PS50017">
    <property type="entry name" value="DEATH_DOMAIN"/>
    <property type="match status" value="1"/>
</dbReference>
<feature type="compositionally biased region" description="Basic and acidic residues" evidence="14">
    <location>
        <begin position="156"/>
        <end position="174"/>
    </location>
</feature>
<evidence type="ECO:0000313" key="19">
    <source>
        <dbReference type="Proteomes" id="UP000075840"/>
    </source>
</evidence>
<dbReference type="GO" id="GO:0005042">
    <property type="term" value="F:netrin receptor activity"/>
    <property type="evidence" value="ECO:0007669"/>
    <property type="project" value="UniProtKB-UniRule"/>
</dbReference>
<keyword evidence="9" id="KW-1015">Disulfide bond</keyword>
<evidence type="ECO:0000256" key="1">
    <source>
        <dbReference type="ARBA" id="ARBA00004479"/>
    </source>
</evidence>
<reference evidence="18" key="1">
    <citation type="submission" date="2022-08" db="UniProtKB">
        <authorList>
            <consortium name="EnsemblMetazoa"/>
        </authorList>
    </citation>
    <scope>IDENTIFICATION</scope>
    <source>
        <strain evidence="18">Dongola</strain>
    </source>
</reference>
<evidence type="ECO:0000256" key="5">
    <source>
        <dbReference type="ARBA" id="ARBA00022729"/>
    </source>
</evidence>
<evidence type="ECO:0000256" key="13">
    <source>
        <dbReference type="RuleBase" id="RU367033"/>
    </source>
</evidence>
<dbReference type="FunFam" id="2.60.40.10:FF:000037">
    <property type="entry name" value="Unc-5 netrin receptor C"/>
    <property type="match status" value="1"/>
</dbReference>
<dbReference type="KEGG" id="aara:120900337"/>
<evidence type="ECO:0000259" key="16">
    <source>
        <dbReference type="PROSITE" id="PS50835"/>
    </source>
</evidence>
<evidence type="ECO:0000256" key="4">
    <source>
        <dbReference type="ARBA" id="ARBA00022692"/>
    </source>
</evidence>
<dbReference type="InterPro" id="IPR000906">
    <property type="entry name" value="ZU5_dom"/>
</dbReference>
<proteinExistence type="inferred from homology"/>
<dbReference type="InterPro" id="IPR007110">
    <property type="entry name" value="Ig-like_dom"/>
</dbReference>
<dbReference type="InterPro" id="IPR036383">
    <property type="entry name" value="TSP1_rpt_sf"/>
</dbReference>
<evidence type="ECO:0000256" key="6">
    <source>
        <dbReference type="ARBA" id="ARBA00022737"/>
    </source>
</evidence>
<dbReference type="FunFam" id="1.10.533.10:FF:000092">
    <property type="entry name" value="Netrin receptor unc-5"/>
    <property type="match status" value="1"/>
</dbReference>
<dbReference type="CDD" id="cd08781">
    <property type="entry name" value="Death_UNC5-like"/>
    <property type="match status" value="1"/>
</dbReference>
<dbReference type="PROSITE" id="PS50835">
    <property type="entry name" value="IG_LIKE"/>
    <property type="match status" value="1"/>
</dbReference>
<feature type="compositionally biased region" description="Basic residues" evidence="14">
    <location>
        <begin position="619"/>
        <end position="647"/>
    </location>
</feature>
<dbReference type="GeneID" id="120900337"/>
<feature type="region of interest" description="Disordered" evidence="14">
    <location>
        <begin position="120"/>
        <end position="175"/>
    </location>
</feature>
<dbReference type="RefSeq" id="XP_040163124.1">
    <property type="nucleotide sequence ID" value="XM_040307190.1"/>
</dbReference>
<dbReference type="SMART" id="SM00408">
    <property type="entry name" value="IGc2"/>
    <property type="match status" value="1"/>
</dbReference>
<evidence type="ECO:0000259" key="17">
    <source>
        <dbReference type="PROSITE" id="PS51145"/>
    </source>
</evidence>
<dbReference type="PANTHER" id="PTHR12582:SF47">
    <property type="entry name" value="NETRIN RECEPTOR UNC-5"/>
    <property type="match status" value="1"/>
</dbReference>
<dbReference type="EnsemblMetazoa" id="AARA018608-RA">
    <property type="protein sequence ID" value="AARA018608-PA"/>
    <property type="gene ID" value="AARA018608"/>
</dbReference>
<dbReference type="InterPro" id="IPR036179">
    <property type="entry name" value="Ig-like_dom_sf"/>
</dbReference>
<evidence type="ECO:0000256" key="7">
    <source>
        <dbReference type="ARBA" id="ARBA00022989"/>
    </source>
</evidence>
<dbReference type="RefSeq" id="XP_040163125.1">
    <property type="nucleotide sequence ID" value="XM_040307191.1"/>
</dbReference>
<dbReference type="InterPro" id="IPR037936">
    <property type="entry name" value="UNC5A-D"/>
</dbReference>
<accession>A0A8W7MTX9</accession>
<dbReference type="PROSITE" id="PS51145">
    <property type="entry name" value="ZU5"/>
    <property type="match status" value="1"/>
</dbReference>
<dbReference type="FunFam" id="2.20.100.10:FF:000021">
    <property type="entry name" value="semaphorin-5B isoform X1"/>
    <property type="match status" value="1"/>
</dbReference>